<keyword evidence="2" id="KW-1185">Reference proteome</keyword>
<accession>A0ACB6F7P0</accession>
<organism evidence="1 2">
    <name type="scientific">Alternaria gaisen</name>
    <dbReference type="NCBI Taxonomy" id="167740"/>
    <lineage>
        <taxon>Eukaryota</taxon>
        <taxon>Fungi</taxon>
        <taxon>Dikarya</taxon>
        <taxon>Ascomycota</taxon>
        <taxon>Pezizomycotina</taxon>
        <taxon>Dothideomycetes</taxon>
        <taxon>Pleosporomycetidae</taxon>
        <taxon>Pleosporales</taxon>
        <taxon>Pleosporineae</taxon>
        <taxon>Pleosporaceae</taxon>
        <taxon>Alternaria</taxon>
        <taxon>Alternaria sect. Alternaria</taxon>
    </lineage>
</organism>
<sequence length="146" mass="15761">MSPIPIVVCGRNPNIAKAVGEGVKPEYDVIHVNLSVEEATSSIPLIISSKTPPNSSSNIGSQNYGTRPAVVALGGGFNDEMFEEIKGSCGDEKMVWVRTDKTRTGEMPDFNDHKAYGKATGARLKKCLDELKVGREGGKTEGVWFF</sequence>
<comment type="caution">
    <text evidence="1">The sequence shown here is derived from an EMBL/GenBank/DDBJ whole genome shotgun (WGS) entry which is preliminary data.</text>
</comment>
<dbReference type="Proteomes" id="UP000293547">
    <property type="component" value="Unassembled WGS sequence"/>
</dbReference>
<evidence type="ECO:0000313" key="1">
    <source>
        <dbReference type="EMBL" id="KAB2100461.1"/>
    </source>
</evidence>
<gene>
    <name evidence="1" type="ORF">AG0111_0g11539</name>
</gene>
<reference evidence="1 2" key="1">
    <citation type="journal article" date="2019" name="bioRxiv">
        <title>Genomics, evolutionary history and diagnostics of the Alternaria alternata species group including apple and Asian pear pathotypes.</title>
        <authorList>
            <person name="Armitage A.D."/>
            <person name="Cockerton H.M."/>
            <person name="Sreenivasaprasad S."/>
            <person name="Woodhall J.W."/>
            <person name="Lane C.R."/>
            <person name="Harrison R.J."/>
            <person name="Clarkson J.P."/>
        </authorList>
    </citation>
    <scope>NUCLEOTIDE SEQUENCE [LARGE SCALE GENOMIC DNA]</scope>
    <source>
        <strain evidence="1 2">FERA 650</strain>
    </source>
</reference>
<dbReference type="EMBL" id="PDWZ02000013">
    <property type="protein sequence ID" value="KAB2100461.1"/>
    <property type="molecule type" value="Genomic_DNA"/>
</dbReference>
<evidence type="ECO:0000313" key="2">
    <source>
        <dbReference type="Proteomes" id="UP000293547"/>
    </source>
</evidence>
<proteinExistence type="predicted"/>
<name>A0ACB6F7P0_9PLEO</name>
<protein>
    <submittedName>
        <fullName evidence="1">Uncharacterized protein</fullName>
    </submittedName>
</protein>